<evidence type="ECO:0000256" key="5">
    <source>
        <dbReference type="ARBA" id="ARBA00022827"/>
    </source>
</evidence>
<evidence type="ECO:0000259" key="8">
    <source>
        <dbReference type="Pfam" id="PF01266"/>
    </source>
</evidence>
<reference evidence="9 10" key="1">
    <citation type="journal article" date="2021" name="Elife">
        <title>Chloroplast acquisition without the gene transfer in kleptoplastic sea slugs, Plakobranchus ocellatus.</title>
        <authorList>
            <person name="Maeda T."/>
            <person name="Takahashi S."/>
            <person name="Yoshida T."/>
            <person name="Shimamura S."/>
            <person name="Takaki Y."/>
            <person name="Nagai Y."/>
            <person name="Toyoda A."/>
            <person name="Suzuki Y."/>
            <person name="Arimoto A."/>
            <person name="Ishii H."/>
            <person name="Satoh N."/>
            <person name="Nishiyama T."/>
            <person name="Hasebe M."/>
            <person name="Maruyama T."/>
            <person name="Minagawa J."/>
            <person name="Obokata J."/>
            <person name="Shigenobu S."/>
        </authorList>
    </citation>
    <scope>NUCLEOTIDE SEQUENCE [LARGE SCALE GENOMIC DNA]</scope>
</reference>
<dbReference type="AlphaFoldDB" id="A0AAV3ZCV7"/>
<evidence type="ECO:0000256" key="4">
    <source>
        <dbReference type="ARBA" id="ARBA00022630"/>
    </source>
</evidence>
<dbReference type="Gene3D" id="3.40.50.720">
    <property type="entry name" value="NAD(P)-binding Rossmann-like Domain"/>
    <property type="match status" value="1"/>
</dbReference>
<evidence type="ECO:0000256" key="2">
    <source>
        <dbReference type="ARBA" id="ARBA00004253"/>
    </source>
</evidence>
<sequence length="127" mass="13648">MVLKIAVIGAGIVGLSSAVAVQNRLPEASVDVIADKLTRHTTSHGSGGLFAPRAEGIPEALENRWAKDGAEHFFPLAASSESAASGVSFITGLKLYNSEKPVAWVKYMINVQDVPPELKPHFLKYYK</sequence>
<dbReference type="InterPro" id="IPR023209">
    <property type="entry name" value="DAO"/>
</dbReference>
<dbReference type="Pfam" id="PF01266">
    <property type="entry name" value="DAO"/>
    <property type="match status" value="1"/>
</dbReference>
<dbReference type="PANTHER" id="PTHR11530">
    <property type="entry name" value="D-AMINO ACID OXIDASE"/>
    <property type="match status" value="1"/>
</dbReference>
<comment type="similarity">
    <text evidence="3">Belongs to the DAMOX/DASOX family.</text>
</comment>
<dbReference type="GO" id="GO:0005782">
    <property type="term" value="C:peroxisomal matrix"/>
    <property type="evidence" value="ECO:0007669"/>
    <property type="project" value="UniProtKB-SubCell"/>
</dbReference>
<gene>
    <name evidence="9" type="ORF">PoB_001872900</name>
</gene>
<comment type="subcellular location">
    <subcellularLocation>
        <location evidence="2">Peroxisome matrix</location>
    </subcellularLocation>
</comment>
<dbReference type="SUPFAM" id="SSF51971">
    <property type="entry name" value="Nucleotide-binding domain"/>
    <property type="match status" value="1"/>
</dbReference>
<accession>A0AAV3ZCV7</accession>
<evidence type="ECO:0000313" key="10">
    <source>
        <dbReference type="Proteomes" id="UP000735302"/>
    </source>
</evidence>
<organism evidence="9 10">
    <name type="scientific">Plakobranchus ocellatus</name>
    <dbReference type="NCBI Taxonomy" id="259542"/>
    <lineage>
        <taxon>Eukaryota</taxon>
        <taxon>Metazoa</taxon>
        <taxon>Spiralia</taxon>
        <taxon>Lophotrochozoa</taxon>
        <taxon>Mollusca</taxon>
        <taxon>Gastropoda</taxon>
        <taxon>Heterobranchia</taxon>
        <taxon>Euthyneura</taxon>
        <taxon>Panpulmonata</taxon>
        <taxon>Sacoglossa</taxon>
        <taxon>Placobranchoidea</taxon>
        <taxon>Plakobranchidae</taxon>
        <taxon>Plakobranchus</taxon>
    </lineage>
</organism>
<dbReference type="PANTHER" id="PTHR11530:SF11">
    <property type="entry name" value="D-ASPARTATE OXIDASE"/>
    <property type="match status" value="1"/>
</dbReference>
<evidence type="ECO:0000313" key="9">
    <source>
        <dbReference type="EMBL" id="GFN92223.1"/>
    </source>
</evidence>
<keyword evidence="5" id="KW-0274">FAD</keyword>
<keyword evidence="10" id="KW-1185">Reference proteome</keyword>
<feature type="domain" description="FAD dependent oxidoreductase" evidence="8">
    <location>
        <begin position="4"/>
        <end position="79"/>
    </location>
</feature>
<evidence type="ECO:0000256" key="1">
    <source>
        <dbReference type="ARBA" id="ARBA00001974"/>
    </source>
</evidence>
<comment type="cofactor">
    <cofactor evidence="1">
        <name>FAD</name>
        <dbReference type="ChEBI" id="CHEBI:57692"/>
    </cofactor>
</comment>
<dbReference type="InterPro" id="IPR006076">
    <property type="entry name" value="FAD-dep_OxRdtase"/>
</dbReference>
<feature type="chain" id="PRO_5043875942" evidence="7">
    <location>
        <begin position="19"/>
        <end position="127"/>
    </location>
</feature>
<feature type="signal peptide" evidence="7">
    <location>
        <begin position="1"/>
        <end position="18"/>
    </location>
</feature>
<proteinExistence type="inferred from homology"/>
<evidence type="ECO:0000256" key="7">
    <source>
        <dbReference type="SAM" id="SignalP"/>
    </source>
</evidence>
<keyword evidence="4" id="KW-0285">Flavoprotein</keyword>
<keyword evidence="6" id="KW-0560">Oxidoreductase</keyword>
<dbReference type="GO" id="GO:0071949">
    <property type="term" value="F:FAD binding"/>
    <property type="evidence" value="ECO:0007669"/>
    <property type="project" value="InterPro"/>
</dbReference>
<comment type="caution">
    <text evidence="9">The sequence shown here is derived from an EMBL/GenBank/DDBJ whole genome shotgun (WGS) entry which is preliminary data.</text>
</comment>
<evidence type="ECO:0000256" key="6">
    <source>
        <dbReference type="ARBA" id="ARBA00023002"/>
    </source>
</evidence>
<name>A0AAV3ZCV7_9GAST</name>
<dbReference type="EMBL" id="BLXT01002238">
    <property type="protein sequence ID" value="GFN92223.1"/>
    <property type="molecule type" value="Genomic_DNA"/>
</dbReference>
<protein>
    <submittedName>
        <fullName evidence="9">D-aspartate oxidase-like</fullName>
    </submittedName>
</protein>
<dbReference type="GO" id="GO:0019478">
    <property type="term" value="P:D-amino acid catabolic process"/>
    <property type="evidence" value="ECO:0007669"/>
    <property type="project" value="TreeGrafter"/>
</dbReference>
<keyword evidence="7" id="KW-0732">Signal</keyword>
<dbReference type="Proteomes" id="UP000735302">
    <property type="component" value="Unassembled WGS sequence"/>
</dbReference>
<evidence type="ECO:0000256" key="3">
    <source>
        <dbReference type="ARBA" id="ARBA00006730"/>
    </source>
</evidence>
<dbReference type="GO" id="GO:0003884">
    <property type="term" value="F:D-amino-acid oxidase activity"/>
    <property type="evidence" value="ECO:0007669"/>
    <property type="project" value="InterPro"/>
</dbReference>